<dbReference type="RefSeq" id="WP_126863021.1">
    <property type="nucleotide sequence ID" value="NZ_JAUSTX010000003.1"/>
</dbReference>
<evidence type="ECO:0000313" key="1">
    <source>
        <dbReference type="EMBL" id="RUQ32730.1"/>
    </source>
</evidence>
<evidence type="ECO:0000313" key="2">
    <source>
        <dbReference type="Proteomes" id="UP000267430"/>
    </source>
</evidence>
<sequence length="186" mass="21272">MKVQEKYLINLESSMLTSEYDSFGNQNTRLLEGVRSLLIDEKPLTIINDSILFYGSNLKGAIKGAKSIIGNHNMSPIAVHSAQNIIWFPCKGIDHADCIWFAYHNIENILKIDAYTSMVILKHGHRVVLDMKFHLLKRRVSIAGQLYIQLKNRNSGTFTYFVDSNGGFHVCKETGHNYYTFRKRGE</sequence>
<accession>A0A3S0VQL9</accession>
<protein>
    <recommendedName>
        <fullName evidence="3">Competence protein</fullName>
    </recommendedName>
</protein>
<dbReference type="Pfam" id="PF06338">
    <property type="entry name" value="ComK"/>
    <property type="match status" value="1"/>
</dbReference>
<keyword evidence="2" id="KW-1185">Reference proteome</keyword>
<dbReference type="Proteomes" id="UP000267430">
    <property type="component" value="Unassembled WGS sequence"/>
</dbReference>
<dbReference type="GO" id="GO:0030420">
    <property type="term" value="P:establishment of competence for transformation"/>
    <property type="evidence" value="ECO:0007669"/>
    <property type="project" value="InterPro"/>
</dbReference>
<dbReference type="EMBL" id="RYZZ01000001">
    <property type="protein sequence ID" value="RUQ32730.1"/>
    <property type="molecule type" value="Genomic_DNA"/>
</dbReference>
<dbReference type="AlphaFoldDB" id="A0A3S0VQL9"/>
<gene>
    <name evidence="1" type="ORF">ELQ35_01180</name>
</gene>
<organism evidence="1 2">
    <name type="scientific">Peribacillus cavernae</name>
    <dbReference type="NCBI Taxonomy" id="1674310"/>
    <lineage>
        <taxon>Bacteria</taxon>
        <taxon>Bacillati</taxon>
        <taxon>Bacillota</taxon>
        <taxon>Bacilli</taxon>
        <taxon>Bacillales</taxon>
        <taxon>Bacillaceae</taxon>
        <taxon>Peribacillus</taxon>
    </lineage>
</organism>
<name>A0A3S0VQL9_9BACI</name>
<reference evidence="1 2" key="1">
    <citation type="submission" date="2018-12" db="EMBL/GenBank/DDBJ databases">
        <title>Bacillus chawlae sp. nov., Bacillus glennii sp. nov., and Bacillus saganii sp. nov. Isolated from the Vehicle Assembly Building at Kennedy Space Center where the Viking Spacecraft were Assembled.</title>
        <authorList>
            <person name="Seuylemezian A."/>
            <person name="Vaishampayan P."/>
        </authorList>
    </citation>
    <scope>NUCLEOTIDE SEQUENCE [LARGE SCALE GENOMIC DNA]</scope>
    <source>
        <strain evidence="1 2">L5</strain>
    </source>
</reference>
<dbReference type="InterPro" id="IPR010461">
    <property type="entry name" value="ComK"/>
</dbReference>
<evidence type="ECO:0008006" key="3">
    <source>
        <dbReference type="Google" id="ProtNLM"/>
    </source>
</evidence>
<proteinExistence type="predicted"/>
<comment type="caution">
    <text evidence="1">The sequence shown here is derived from an EMBL/GenBank/DDBJ whole genome shotgun (WGS) entry which is preliminary data.</text>
</comment>
<dbReference type="OrthoDB" id="2731896at2"/>